<organism evidence="1 2">
    <name type="scientific">Iphiclides podalirius</name>
    <name type="common">scarce swallowtail</name>
    <dbReference type="NCBI Taxonomy" id="110791"/>
    <lineage>
        <taxon>Eukaryota</taxon>
        <taxon>Metazoa</taxon>
        <taxon>Ecdysozoa</taxon>
        <taxon>Arthropoda</taxon>
        <taxon>Hexapoda</taxon>
        <taxon>Insecta</taxon>
        <taxon>Pterygota</taxon>
        <taxon>Neoptera</taxon>
        <taxon>Endopterygota</taxon>
        <taxon>Lepidoptera</taxon>
        <taxon>Glossata</taxon>
        <taxon>Ditrysia</taxon>
        <taxon>Papilionoidea</taxon>
        <taxon>Papilionidae</taxon>
        <taxon>Papilioninae</taxon>
        <taxon>Iphiclides</taxon>
    </lineage>
</organism>
<protein>
    <submittedName>
        <fullName evidence="1">Uncharacterized protein</fullName>
    </submittedName>
</protein>
<dbReference type="Proteomes" id="UP000837857">
    <property type="component" value="Chromosome 3"/>
</dbReference>
<reference evidence="1" key="1">
    <citation type="submission" date="2022-03" db="EMBL/GenBank/DDBJ databases">
        <authorList>
            <person name="Martin H S."/>
        </authorList>
    </citation>
    <scope>NUCLEOTIDE SEQUENCE</scope>
</reference>
<feature type="non-terminal residue" evidence="1">
    <location>
        <position position="86"/>
    </location>
</feature>
<sequence>MGLINDSATDERANLTSTSPYRRSLSWITEMLQVGNAEGEIQLLGAHCQGHLKDSFRSHERRMVTVLDQMALPAGLDLLAKVLGER</sequence>
<dbReference type="EMBL" id="OW152815">
    <property type="protein sequence ID" value="CAH2062818.1"/>
    <property type="molecule type" value="Genomic_DNA"/>
</dbReference>
<accession>A0ABN8IP74</accession>
<keyword evidence="2" id="KW-1185">Reference proteome</keyword>
<evidence type="ECO:0000313" key="1">
    <source>
        <dbReference type="EMBL" id="CAH2062818.1"/>
    </source>
</evidence>
<proteinExistence type="predicted"/>
<name>A0ABN8IP74_9NEOP</name>
<gene>
    <name evidence="1" type="ORF">IPOD504_LOCUS12207</name>
</gene>
<evidence type="ECO:0000313" key="2">
    <source>
        <dbReference type="Proteomes" id="UP000837857"/>
    </source>
</evidence>